<evidence type="ECO:0000256" key="5">
    <source>
        <dbReference type="ARBA" id="ARBA00023015"/>
    </source>
</evidence>
<feature type="domain" description="Response regulatory" evidence="10">
    <location>
        <begin position="3"/>
        <end position="116"/>
    </location>
</feature>
<dbReference type="GO" id="GO:0000987">
    <property type="term" value="F:cis-regulatory region sequence-specific DNA binding"/>
    <property type="evidence" value="ECO:0007669"/>
    <property type="project" value="UniProtKB-ARBA"/>
</dbReference>
<feature type="DNA-binding region" description="OmpR/PhoB-type" evidence="9">
    <location>
        <begin position="126"/>
        <end position="154"/>
    </location>
</feature>
<evidence type="ECO:0000256" key="9">
    <source>
        <dbReference type="PROSITE-ProRule" id="PRU01091"/>
    </source>
</evidence>
<evidence type="ECO:0000256" key="4">
    <source>
        <dbReference type="ARBA" id="ARBA00023012"/>
    </source>
</evidence>
<feature type="non-terminal residue" evidence="12">
    <location>
        <position position="154"/>
    </location>
</feature>
<reference evidence="12" key="1">
    <citation type="submission" date="2020-02" db="EMBL/GenBank/DDBJ databases">
        <authorList>
            <person name="Meier V. D."/>
        </authorList>
    </citation>
    <scope>NUCLEOTIDE SEQUENCE</scope>
    <source>
        <strain evidence="12">AVDCRST_MAG93</strain>
    </source>
</reference>
<dbReference type="GO" id="GO:0005829">
    <property type="term" value="C:cytosol"/>
    <property type="evidence" value="ECO:0007669"/>
    <property type="project" value="TreeGrafter"/>
</dbReference>
<keyword evidence="5" id="KW-0805">Transcription regulation</keyword>
<dbReference type="Pfam" id="PF00072">
    <property type="entry name" value="Response_reg"/>
    <property type="match status" value="1"/>
</dbReference>
<gene>
    <name evidence="12" type="ORF">AVDCRST_MAG93-2226</name>
</gene>
<keyword evidence="4" id="KW-0902">Two-component regulatory system</keyword>
<dbReference type="EMBL" id="CADCTR010000753">
    <property type="protein sequence ID" value="CAA9261984.1"/>
    <property type="molecule type" value="Genomic_DNA"/>
</dbReference>
<dbReference type="PANTHER" id="PTHR48111:SF50">
    <property type="entry name" value="KDP OPERON TRANSCRIPTIONAL REGULATORY PROTEIN KDPE"/>
    <property type="match status" value="1"/>
</dbReference>
<feature type="modified residue" description="4-aspartylphosphate" evidence="8">
    <location>
        <position position="52"/>
    </location>
</feature>
<dbReference type="GO" id="GO:0042802">
    <property type="term" value="F:identical protein binding"/>
    <property type="evidence" value="ECO:0007669"/>
    <property type="project" value="UniProtKB-ARBA"/>
</dbReference>
<accession>A0A6J4IU38</accession>
<sequence>MTHVLVVDDEPQIRRFLETGLAGRGYTVTTAADGQRALDALTMVQPDLLILDLAMPGIDGLTVLRRMREWTDLPVIILSVRDDDSGKVEALDIGADDYLVKPFSMNELLARIRVALRHSDRHSETPTVLIAQDLQLDLVRRVVTLAGQEIHLTP</sequence>
<proteinExistence type="predicted"/>
<evidence type="ECO:0000256" key="6">
    <source>
        <dbReference type="ARBA" id="ARBA00023125"/>
    </source>
</evidence>
<dbReference type="FunFam" id="3.40.50.2300:FF:000021">
    <property type="entry name" value="Two-component system response regulator KdpE"/>
    <property type="match status" value="1"/>
</dbReference>
<organism evidence="12">
    <name type="scientific">uncultured Chloroflexia bacterium</name>
    <dbReference type="NCBI Taxonomy" id="1672391"/>
    <lineage>
        <taxon>Bacteria</taxon>
        <taxon>Bacillati</taxon>
        <taxon>Chloroflexota</taxon>
        <taxon>Chloroflexia</taxon>
        <taxon>environmental samples</taxon>
    </lineage>
</organism>
<dbReference type="GO" id="GO:0032993">
    <property type="term" value="C:protein-DNA complex"/>
    <property type="evidence" value="ECO:0007669"/>
    <property type="project" value="TreeGrafter"/>
</dbReference>
<keyword evidence="2" id="KW-0963">Cytoplasm</keyword>
<keyword evidence="7" id="KW-0804">Transcription</keyword>
<evidence type="ECO:0000313" key="12">
    <source>
        <dbReference type="EMBL" id="CAA9261984.1"/>
    </source>
</evidence>
<evidence type="ECO:0000259" key="10">
    <source>
        <dbReference type="PROSITE" id="PS50110"/>
    </source>
</evidence>
<keyword evidence="12" id="KW-0808">Transferase</keyword>
<dbReference type="InterPro" id="IPR011006">
    <property type="entry name" value="CheY-like_superfamily"/>
</dbReference>
<evidence type="ECO:0000256" key="2">
    <source>
        <dbReference type="ARBA" id="ARBA00022490"/>
    </source>
</evidence>
<dbReference type="AlphaFoldDB" id="A0A6J4IU38"/>
<keyword evidence="6 9" id="KW-0238">DNA-binding</keyword>
<name>A0A6J4IU38_9CHLR</name>
<dbReference type="PROSITE" id="PS50110">
    <property type="entry name" value="RESPONSE_REGULATORY"/>
    <property type="match status" value="1"/>
</dbReference>
<feature type="domain" description="OmpR/PhoB-type" evidence="11">
    <location>
        <begin position="126"/>
        <end position="154"/>
    </location>
</feature>
<comment type="subcellular location">
    <subcellularLocation>
        <location evidence="1">Cytoplasm</location>
    </subcellularLocation>
</comment>
<dbReference type="InterPro" id="IPR001867">
    <property type="entry name" value="OmpR/PhoB-type_DNA-bd"/>
</dbReference>
<dbReference type="GO" id="GO:0000156">
    <property type="term" value="F:phosphorelay response regulator activity"/>
    <property type="evidence" value="ECO:0007669"/>
    <property type="project" value="TreeGrafter"/>
</dbReference>
<evidence type="ECO:0000259" key="11">
    <source>
        <dbReference type="PROSITE" id="PS51755"/>
    </source>
</evidence>
<evidence type="ECO:0000256" key="3">
    <source>
        <dbReference type="ARBA" id="ARBA00022553"/>
    </source>
</evidence>
<dbReference type="InterPro" id="IPR001789">
    <property type="entry name" value="Sig_transdc_resp-reg_receiver"/>
</dbReference>
<evidence type="ECO:0000256" key="1">
    <source>
        <dbReference type="ARBA" id="ARBA00004496"/>
    </source>
</evidence>
<dbReference type="InterPro" id="IPR039420">
    <property type="entry name" value="WalR-like"/>
</dbReference>
<evidence type="ECO:0000256" key="7">
    <source>
        <dbReference type="ARBA" id="ARBA00023163"/>
    </source>
</evidence>
<keyword evidence="3 8" id="KW-0597">Phosphoprotein</keyword>
<keyword evidence="12" id="KW-0418">Kinase</keyword>
<protein>
    <submittedName>
        <fullName evidence="12">Sensor histidine kinase</fullName>
    </submittedName>
</protein>
<dbReference type="Gene3D" id="3.40.50.2300">
    <property type="match status" value="1"/>
</dbReference>
<dbReference type="SMART" id="SM00448">
    <property type="entry name" value="REC"/>
    <property type="match status" value="1"/>
</dbReference>
<dbReference type="GO" id="GO:0045893">
    <property type="term" value="P:positive regulation of DNA-templated transcription"/>
    <property type="evidence" value="ECO:0007669"/>
    <property type="project" value="UniProtKB-ARBA"/>
</dbReference>
<dbReference type="SUPFAM" id="SSF52172">
    <property type="entry name" value="CheY-like"/>
    <property type="match status" value="1"/>
</dbReference>
<dbReference type="PROSITE" id="PS51755">
    <property type="entry name" value="OMPR_PHOB"/>
    <property type="match status" value="1"/>
</dbReference>
<evidence type="ECO:0000256" key="8">
    <source>
        <dbReference type="PROSITE-ProRule" id="PRU00169"/>
    </source>
</evidence>
<dbReference type="PANTHER" id="PTHR48111">
    <property type="entry name" value="REGULATOR OF RPOS"/>
    <property type="match status" value="1"/>
</dbReference>
<dbReference type="GO" id="GO:0016301">
    <property type="term" value="F:kinase activity"/>
    <property type="evidence" value="ECO:0007669"/>
    <property type="project" value="UniProtKB-KW"/>
</dbReference>